<keyword evidence="4" id="KW-0862">Zinc</keyword>
<dbReference type="PANTHER" id="PTHR23121:SF10">
    <property type="entry name" value="MAJOR FACILITATOR SUPERFAMILY DOMAIN-CONTAINING PROTEIN 4A"/>
    <property type="match status" value="1"/>
</dbReference>
<feature type="transmembrane region" description="Helical" evidence="7">
    <location>
        <begin position="256"/>
        <end position="280"/>
    </location>
</feature>
<accession>A0A7R9KQE8</accession>
<evidence type="ECO:0000256" key="3">
    <source>
        <dbReference type="ARBA" id="ARBA00022771"/>
    </source>
</evidence>
<dbReference type="SMART" id="SM01328">
    <property type="entry name" value="zf-3CxxC"/>
    <property type="match status" value="2"/>
</dbReference>
<keyword evidence="3" id="KW-0863">Zinc-finger</keyword>
<dbReference type="InterPro" id="IPR027377">
    <property type="entry name" value="ZAR1/RTP1-5-like_Znf-3CxxC"/>
</dbReference>
<dbReference type="AlphaFoldDB" id="A0A7R9KQE8"/>
<feature type="transmembrane region" description="Helical" evidence="7">
    <location>
        <begin position="287"/>
        <end position="308"/>
    </location>
</feature>
<feature type="domain" description="3CxxC-type" evidence="8">
    <location>
        <begin position="382"/>
        <end position="448"/>
    </location>
</feature>
<sequence length="539" mass="61870">MSSKTSGKQFSDRLLDPLEESMAKMLATDYVQKILMTGEMSDENIRYAQKNWKRSKDIVPKSTLDMMRRAYSLAVTETDRKILEPFVTTIAADLDKYYDRFERQLGGIGDDLKAQPMDAITVDYTIMHYQELKRGSILRMILTQMVGIWLIDKLHEYLKHEPRYRPNPLATNLLFLDFDPNAITTGFKSVIDRNGGHISAAEELELIQFAKELIDMEIKFHLNEDLLDDGTFFYTVKRFASPPESPINCVLFEDSLTGITGAVASALLTMMSVASLLVSWSQRLSHLYLYNGIFGLGAGAWINAKNVWTIELWQHRSAPVLQLSALMFGVGSILGPLIDDPYLIGHIKQLTVIDNTPIDGLTGAVDKRNHHKKKQQIVKNQRYFGEFRCHECSWRWSSGYCWLSFKQQCKKCGQWSQPINMRELDKSGLVKPGREPHQTDKCQKCRSLGYDCNQNKPGELVANKRYFGEFRCHKCHRHWYSAACWLGFKQQCNGCDQWSDPSNMRQLRPTDHPDDSHVPHRMDKCQKCQALGADCSRRD</sequence>
<feature type="transmembrane region" description="Helical" evidence="7">
    <location>
        <begin position="320"/>
        <end position="338"/>
    </location>
</feature>
<keyword evidence="10" id="KW-1185">Reference proteome</keyword>
<keyword evidence="6 7" id="KW-0472">Membrane</keyword>
<keyword evidence="1 7" id="KW-0812">Transmembrane</keyword>
<evidence type="ECO:0000256" key="5">
    <source>
        <dbReference type="ARBA" id="ARBA00022989"/>
    </source>
</evidence>
<keyword evidence="5 7" id="KW-1133">Transmembrane helix</keyword>
<evidence type="ECO:0000256" key="7">
    <source>
        <dbReference type="SAM" id="Phobius"/>
    </source>
</evidence>
<dbReference type="EMBL" id="OC858122">
    <property type="protein sequence ID" value="CAD7626071.1"/>
    <property type="molecule type" value="Genomic_DNA"/>
</dbReference>
<dbReference type="GO" id="GO:0008270">
    <property type="term" value="F:zinc ion binding"/>
    <property type="evidence" value="ECO:0007669"/>
    <property type="project" value="UniProtKB-KW"/>
</dbReference>
<dbReference type="EMBL" id="CAJPIZ010003547">
    <property type="protein sequence ID" value="CAG2106501.1"/>
    <property type="molecule type" value="Genomic_DNA"/>
</dbReference>
<evidence type="ECO:0000256" key="2">
    <source>
        <dbReference type="ARBA" id="ARBA00022723"/>
    </source>
</evidence>
<evidence type="ECO:0000259" key="8">
    <source>
        <dbReference type="SMART" id="SM01328"/>
    </source>
</evidence>
<evidence type="ECO:0000313" key="10">
    <source>
        <dbReference type="Proteomes" id="UP000759131"/>
    </source>
</evidence>
<evidence type="ECO:0000256" key="6">
    <source>
        <dbReference type="ARBA" id="ARBA00023136"/>
    </source>
</evidence>
<evidence type="ECO:0000256" key="1">
    <source>
        <dbReference type="ARBA" id="ARBA00022692"/>
    </source>
</evidence>
<dbReference type="OrthoDB" id="10038672at2759"/>
<evidence type="ECO:0000256" key="4">
    <source>
        <dbReference type="ARBA" id="ARBA00022833"/>
    </source>
</evidence>
<dbReference type="PANTHER" id="PTHR23121">
    <property type="entry name" value="SODIUM-DEPENDENT GLUCOSE TRANSPORTER 1"/>
    <property type="match status" value="1"/>
</dbReference>
<proteinExistence type="predicted"/>
<evidence type="ECO:0000313" key="9">
    <source>
        <dbReference type="EMBL" id="CAD7626071.1"/>
    </source>
</evidence>
<feature type="domain" description="3CxxC-type" evidence="8">
    <location>
        <begin position="465"/>
        <end position="531"/>
    </location>
</feature>
<gene>
    <name evidence="9" type="ORF">OSB1V03_LOCUS6504</name>
</gene>
<name>A0A7R9KQE8_9ACAR</name>
<reference evidence="9" key="1">
    <citation type="submission" date="2020-11" db="EMBL/GenBank/DDBJ databases">
        <authorList>
            <person name="Tran Van P."/>
        </authorList>
    </citation>
    <scope>NUCLEOTIDE SEQUENCE</scope>
</reference>
<organism evidence="9">
    <name type="scientific">Medioppia subpectinata</name>
    <dbReference type="NCBI Taxonomy" id="1979941"/>
    <lineage>
        <taxon>Eukaryota</taxon>
        <taxon>Metazoa</taxon>
        <taxon>Ecdysozoa</taxon>
        <taxon>Arthropoda</taxon>
        <taxon>Chelicerata</taxon>
        <taxon>Arachnida</taxon>
        <taxon>Acari</taxon>
        <taxon>Acariformes</taxon>
        <taxon>Sarcoptiformes</taxon>
        <taxon>Oribatida</taxon>
        <taxon>Brachypylina</taxon>
        <taxon>Oppioidea</taxon>
        <taxon>Oppiidae</taxon>
        <taxon>Medioppia</taxon>
    </lineage>
</organism>
<protein>
    <recommendedName>
        <fullName evidence="8">3CxxC-type domain-containing protein</fullName>
    </recommendedName>
</protein>
<dbReference type="Proteomes" id="UP000759131">
    <property type="component" value="Unassembled WGS sequence"/>
</dbReference>
<keyword evidence="2" id="KW-0479">Metal-binding</keyword>